<dbReference type="SUPFAM" id="SSF81301">
    <property type="entry name" value="Nucleotidyltransferase"/>
    <property type="match status" value="1"/>
</dbReference>
<dbReference type="Pfam" id="PF01909">
    <property type="entry name" value="NTP_transf_2"/>
    <property type="match status" value="1"/>
</dbReference>
<proteinExistence type="predicted"/>
<dbReference type="Proteomes" id="UP000637359">
    <property type="component" value="Unassembled WGS sequence"/>
</dbReference>
<dbReference type="EMBL" id="JACOOL010000022">
    <property type="protein sequence ID" value="MBC5638797.1"/>
    <property type="molecule type" value="Genomic_DNA"/>
</dbReference>
<organism evidence="2 3">
    <name type="scientific">Ornithinibacillus hominis</name>
    <dbReference type="NCBI Taxonomy" id="2763055"/>
    <lineage>
        <taxon>Bacteria</taxon>
        <taxon>Bacillati</taxon>
        <taxon>Bacillota</taxon>
        <taxon>Bacilli</taxon>
        <taxon>Bacillales</taxon>
        <taxon>Bacillaceae</taxon>
        <taxon>Ornithinibacillus</taxon>
    </lineage>
</organism>
<reference evidence="2" key="1">
    <citation type="submission" date="2020-08" db="EMBL/GenBank/DDBJ databases">
        <title>Genome public.</title>
        <authorList>
            <person name="Liu C."/>
            <person name="Sun Q."/>
        </authorList>
    </citation>
    <scope>NUCLEOTIDE SEQUENCE</scope>
    <source>
        <strain evidence="2">BX22</strain>
    </source>
</reference>
<dbReference type="InterPro" id="IPR002934">
    <property type="entry name" value="Polymerase_NTP_transf_dom"/>
</dbReference>
<sequence>MAIPRMVETVLNEYITLFNEHLPETIEGVYIHGSIALDAYVDDSSDIDFITITNRPLVEEDSTVLSYIHSTIAKIY</sequence>
<dbReference type="AlphaFoldDB" id="A0A923RM75"/>
<dbReference type="RefSeq" id="WP_186871492.1">
    <property type="nucleotide sequence ID" value="NZ_JACOOL010000022.1"/>
</dbReference>
<dbReference type="GO" id="GO:0016779">
    <property type="term" value="F:nucleotidyltransferase activity"/>
    <property type="evidence" value="ECO:0007669"/>
    <property type="project" value="InterPro"/>
</dbReference>
<keyword evidence="3" id="KW-1185">Reference proteome</keyword>
<gene>
    <name evidence="2" type="ORF">H8S33_18665</name>
</gene>
<accession>A0A923RM75</accession>
<evidence type="ECO:0000259" key="1">
    <source>
        <dbReference type="Pfam" id="PF01909"/>
    </source>
</evidence>
<feature type="domain" description="Polymerase nucleotidyl transferase" evidence="1">
    <location>
        <begin position="18"/>
        <end position="58"/>
    </location>
</feature>
<protein>
    <recommendedName>
        <fullName evidence="1">Polymerase nucleotidyl transferase domain-containing protein</fullName>
    </recommendedName>
</protein>
<comment type="caution">
    <text evidence="2">The sequence shown here is derived from an EMBL/GenBank/DDBJ whole genome shotgun (WGS) entry which is preliminary data.</text>
</comment>
<evidence type="ECO:0000313" key="2">
    <source>
        <dbReference type="EMBL" id="MBC5638797.1"/>
    </source>
</evidence>
<name>A0A923RM75_9BACI</name>
<evidence type="ECO:0000313" key="3">
    <source>
        <dbReference type="Proteomes" id="UP000637359"/>
    </source>
</evidence>
<dbReference type="InterPro" id="IPR043519">
    <property type="entry name" value="NT_sf"/>
</dbReference>